<dbReference type="PANTHER" id="PTHR41775">
    <property type="entry name" value="SECRETED PROTEIN-RELATED"/>
    <property type="match status" value="1"/>
</dbReference>
<keyword evidence="4" id="KW-0378">Hydrolase</keyword>
<dbReference type="SUPFAM" id="SSF55486">
    <property type="entry name" value="Metalloproteases ('zincins'), catalytic domain"/>
    <property type="match status" value="1"/>
</dbReference>
<reference evidence="4 5" key="1">
    <citation type="journal article" date="2019" name="Nat. Microbiol.">
        <title>Mediterranean grassland soil C-N compound turnover is dependent on rainfall and depth, and is mediated by genomically divergent microorganisms.</title>
        <authorList>
            <person name="Diamond S."/>
            <person name="Andeer P.F."/>
            <person name="Li Z."/>
            <person name="Crits-Christoph A."/>
            <person name="Burstein D."/>
            <person name="Anantharaman K."/>
            <person name="Lane K.R."/>
            <person name="Thomas B.C."/>
            <person name="Pan C."/>
            <person name="Northen T.R."/>
            <person name="Banfield J.F."/>
        </authorList>
    </citation>
    <scope>NUCLEOTIDE SEQUENCE [LARGE SCALE GENOMIC DNA]</scope>
    <source>
        <strain evidence="4">WS_4</strain>
    </source>
</reference>
<dbReference type="GO" id="GO:0006508">
    <property type="term" value="P:proteolysis"/>
    <property type="evidence" value="ECO:0007669"/>
    <property type="project" value="UniProtKB-KW"/>
</dbReference>
<dbReference type="InterPro" id="IPR008757">
    <property type="entry name" value="Peptidase_M6-like_domain"/>
</dbReference>
<evidence type="ECO:0000256" key="1">
    <source>
        <dbReference type="SAM" id="SignalP"/>
    </source>
</evidence>
<dbReference type="PANTHER" id="PTHR41775:SF1">
    <property type="entry name" value="PEPTIDASE M6-LIKE DOMAIN-CONTAINING PROTEIN"/>
    <property type="match status" value="1"/>
</dbReference>
<proteinExistence type="predicted"/>
<protein>
    <submittedName>
        <fullName evidence="4">M6 family metalloprotease domain-containing protein</fullName>
    </submittedName>
</protein>
<gene>
    <name evidence="4" type="ORF">E6K74_11495</name>
</gene>
<keyword evidence="1" id="KW-0732">Signal</keyword>
<accession>A0A538SN20</accession>
<name>A0A538SN20_UNCEI</name>
<dbReference type="Gene3D" id="2.60.120.260">
    <property type="entry name" value="Galactose-binding domain-like"/>
    <property type="match status" value="1"/>
</dbReference>
<sequence>MRLRGTIVGVCFLACLAPKAHAVAPIFTETRLRGTHAAAATLERLARKPPGVDRAERLQTTTSRHYRAIVILLQFPPDPLIPGDPGFLADTLAHPPSAYDSLLFSVGTHPGGSFRDYYREVSRDSFDIDGVVTGWYTAPHPYSYYTDSQSGLGDPPHNAQQMAYDAVVLADQDLDFRLFDSDGPDGVPDSGDDDGFVDGVFVVHAGPGAEETASADDIYSHKWTLPTVYTSGDIGVGGPIKASAYTTEAEMWAGLAPHTAVNQIMSIGTFCHEFGHVLGLPDLYDTSGLPTQTEGLGEWDLMGSGNFSHAPGESLGTSPSHFSAWSKQTLGWVTPTIVSTDQASVSLQPVESGGTIYRLWTDGTSGAQYFLIENRQPVGFDRGLVRRSVESEGLQAHGLLIYHVDEFVPGNNIASHKMVDVEEAGGVESVSGPRGVQNLDIHRGLIASQSACGTAASVTGNRGDRYDPWPGPLLANEFSSASCPSSTSYCGDFSQVAIRNIVENGDVITADLLVRGAAVQRKGVAMDDSPRMGTSNDGDGLAEPGESIRLHFPLLNLSGSPTPTLYAKVTTLDGFTTVTAGDSIAYGAIPATQFDPGTVVEATVNSSPDPIGAGYRYQVYSPNGLVLADTVQVLLGVKTGICDDFEGTSRRWYGHPASCSRANEWHRESGFNHTQGGAWAWKLGPVGSIGSYSAGQDTRLISQPIRLTGSNDTLTFWQRYGSETGSDGLSVEMSADAGGTWTLLHPVPDYPFTDRWSGTQAAFGQAKVPISGTSGPVQIAFRFRSLPLSFGGIGWWIDDVAVNGDATCGTTGVENIVFEGDYDPVQSRVRIRWDMGGAGYPTVGIERAPDGQPRVRVANPVGDFGPGQWEDRDVTAGATYSYWVTAPRNGGPDLEYGPVRVAIPTGAPAPRVLTLGPVRPNPFNPGAKVPVSLDRDGRFVLRVFGVNGALVRTLHDGPGTPGLYPYAWDGRDDRGAAVPGGVYLIELKSGGRTRVEKAVLLR</sequence>
<keyword evidence="4" id="KW-0645">Protease</keyword>
<dbReference type="Pfam" id="PF05547">
    <property type="entry name" value="Peptidase_M6"/>
    <property type="match status" value="1"/>
</dbReference>
<evidence type="ECO:0000259" key="3">
    <source>
        <dbReference type="Pfam" id="PF13860"/>
    </source>
</evidence>
<dbReference type="Proteomes" id="UP000319829">
    <property type="component" value="Unassembled WGS sequence"/>
</dbReference>
<dbReference type="NCBIfam" id="TIGR03296">
    <property type="entry name" value="M6dom_TIGR03296"/>
    <property type="match status" value="1"/>
</dbReference>
<evidence type="ECO:0000313" key="5">
    <source>
        <dbReference type="Proteomes" id="UP000319829"/>
    </source>
</evidence>
<keyword evidence="4" id="KW-0482">Metalloprotease</keyword>
<organism evidence="4 5">
    <name type="scientific">Eiseniibacteriota bacterium</name>
    <dbReference type="NCBI Taxonomy" id="2212470"/>
    <lineage>
        <taxon>Bacteria</taxon>
        <taxon>Candidatus Eiseniibacteriota</taxon>
    </lineage>
</organism>
<feature type="domain" description="Peptidase M6-like" evidence="2">
    <location>
        <begin position="97"/>
        <end position="328"/>
    </location>
</feature>
<evidence type="ECO:0000313" key="4">
    <source>
        <dbReference type="EMBL" id="TMQ52760.1"/>
    </source>
</evidence>
<dbReference type="Pfam" id="PF13860">
    <property type="entry name" value="FlgD_ig"/>
    <property type="match status" value="1"/>
</dbReference>
<dbReference type="InterPro" id="IPR025965">
    <property type="entry name" value="FlgD/Vpr_Ig-like"/>
</dbReference>
<feature type="signal peptide" evidence="1">
    <location>
        <begin position="1"/>
        <end position="22"/>
    </location>
</feature>
<dbReference type="AlphaFoldDB" id="A0A538SN20"/>
<feature type="chain" id="PRO_5022037453" evidence="1">
    <location>
        <begin position="23"/>
        <end position="1002"/>
    </location>
</feature>
<feature type="domain" description="FlgD/Vpr Ig-like" evidence="3">
    <location>
        <begin position="940"/>
        <end position="989"/>
    </location>
</feature>
<evidence type="ECO:0000259" key="2">
    <source>
        <dbReference type="Pfam" id="PF05547"/>
    </source>
</evidence>
<comment type="caution">
    <text evidence="4">The sequence shown here is derived from an EMBL/GenBank/DDBJ whole genome shotgun (WGS) entry which is preliminary data.</text>
</comment>
<dbReference type="Gene3D" id="2.60.40.4070">
    <property type="match status" value="1"/>
</dbReference>
<dbReference type="EMBL" id="VBOU01000094">
    <property type="protein sequence ID" value="TMQ52760.1"/>
    <property type="molecule type" value="Genomic_DNA"/>
</dbReference>
<dbReference type="GO" id="GO:0008237">
    <property type="term" value="F:metallopeptidase activity"/>
    <property type="evidence" value="ECO:0007669"/>
    <property type="project" value="UniProtKB-KW"/>
</dbReference>